<dbReference type="GO" id="GO:0003677">
    <property type="term" value="F:DNA binding"/>
    <property type="evidence" value="ECO:0007669"/>
    <property type="project" value="UniProtKB-KW"/>
</dbReference>
<evidence type="ECO:0000256" key="2">
    <source>
        <dbReference type="ARBA" id="ARBA00023125"/>
    </source>
</evidence>
<dbReference type="PROSITE" id="PS50995">
    <property type="entry name" value="HTH_MARR_2"/>
    <property type="match status" value="1"/>
</dbReference>
<dbReference type="AlphaFoldDB" id="X7E931"/>
<protein>
    <recommendedName>
        <fullName evidence="4">HTH marR-type domain-containing protein</fullName>
    </recommendedName>
</protein>
<comment type="caution">
    <text evidence="5">The sequence shown here is derived from an EMBL/GenBank/DDBJ whole genome shotgun (WGS) entry which is preliminary data.</text>
</comment>
<keyword evidence="3" id="KW-0804">Transcription</keyword>
<dbReference type="InterPro" id="IPR036388">
    <property type="entry name" value="WH-like_DNA-bd_sf"/>
</dbReference>
<feature type="domain" description="HTH marR-type" evidence="4">
    <location>
        <begin position="2"/>
        <end position="136"/>
    </location>
</feature>
<dbReference type="eggNOG" id="COG1846">
    <property type="taxonomic scope" value="Bacteria"/>
</dbReference>
<dbReference type="Pfam" id="PF01047">
    <property type="entry name" value="MarR"/>
    <property type="match status" value="1"/>
</dbReference>
<dbReference type="RefSeq" id="WP_051436123.1">
    <property type="nucleotide sequence ID" value="NZ_JAMB01000003.1"/>
</dbReference>
<sequence length="147" mass="16719">MENLIADSLHKLMHLHRSQMKATIETSGVTLSVSHIRALKCIKYINDCNASDIAHRLSLDKSQIARVLKELVNEKYVEKIRDPRNHRCQLLNLTNTGNELLIEITKLNTEIIENMTIGLTDKQIKDFIHTTQIMTTNLQRASTKSGA</sequence>
<dbReference type="Proteomes" id="UP000054058">
    <property type="component" value="Unassembled WGS sequence"/>
</dbReference>
<evidence type="ECO:0000313" key="6">
    <source>
        <dbReference type="Proteomes" id="UP000054058"/>
    </source>
</evidence>
<organism evidence="5 6">
    <name type="scientific">Marinomonas ushuaiensis DSM 15871</name>
    <dbReference type="NCBI Taxonomy" id="1122207"/>
    <lineage>
        <taxon>Bacteria</taxon>
        <taxon>Pseudomonadati</taxon>
        <taxon>Pseudomonadota</taxon>
        <taxon>Gammaproteobacteria</taxon>
        <taxon>Oceanospirillales</taxon>
        <taxon>Oceanospirillaceae</taxon>
        <taxon>Marinomonas</taxon>
    </lineage>
</organism>
<evidence type="ECO:0000313" key="5">
    <source>
        <dbReference type="EMBL" id="ETX11663.1"/>
    </source>
</evidence>
<gene>
    <name evidence="5" type="ORF">MUS1_09680</name>
</gene>
<keyword evidence="2" id="KW-0238">DNA-binding</keyword>
<dbReference type="InterPro" id="IPR000835">
    <property type="entry name" value="HTH_MarR-typ"/>
</dbReference>
<dbReference type="GO" id="GO:0003700">
    <property type="term" value="F:DNA-binding transcription factor activity"/>
    <property type="evidence" value="ECO:0007669"/>
    <property type="project" value="InterPro"/>
</dbReference>
<dbReference type="EMBL" id="JAMB01000003">
    <property type="protein sequence ID" value="ETX11663.1"/>
    <property type="molecule type" value="Genomic_DNA"/>
</dbReference>
<dbReference type="OrthoDB" id="6196575at2"/>
<reference evidence="5 6" key="1">
    <citation type="submission" date="2014-01" db="EMBL/GenBank/DDBJ databases">
        <title>Marinomonas ushuaiensis DSM 15871 Genome Sequencing.</title>
        <authorList>
            <person name="Lai Q."/>
            <person name="Shao Z.S."/>
        </authorList>
    </citation>
    <scope>NUCLEOTIDE SEQUENCE [LARGE SCALE GENOMIC DNA]</scope>
    <source>
        <strain evidence="5 6">DSM 15871</strain>
    </source>
</reference>
<name>X7E931_9GAMM</name>
<dbReference type="PATRIC" id="fig|1122207.3.peg.1078"/>
<dbReference type="SMART" id="SM00347">
    <property type="entry name" value="HTH_MARR"/>
    <property type="match status" value="1"/>
</dbReference>
<dbReference type="STRING" id="1122207.MUS1_09680"/>
<dbReference type="PANTHER" id="PTHR42756:SF1">
    <property type="entry name" value="TRANSCRIPTIONAL REPRESSOR OF EMRAB OPERON"/>
    <property type="match status" value="1"/>
</dbReference>
<evidence type="ECO:0000259" key="4">
    <source>
        <dbReference type="PROSITE" id="PS50995"/>
    </source>
</evidence>
<dbReference type="Gene3D" id="1.10.10.10">
    <property type="entry name" value="Winged helix-like DNA-binding domain superfamily/Winged helix DNA-binding domain"/>
    <property type="match status" value="1"/>
</dbReference>
<keyword evidence="1" id="KW-0805">Transcription regulation</keyword>
<dbReference type="PANTHER" id="PTHR42756">
    <property type="entry name" value="TRANSCRIPTIONAL REGULATOR, MARR"/>
    <property type="match status" value="1"/>
</dbReference>
<evidence type="ECO:0000256" key="3">
    <source>
        <dbReference type="ARBA" id="ARBA00023163"/>
    </source>
</evidence>
<dbReference type="SUPFAM" id="SSF46785">
    <property type="entry name" value="Winged helix' DNA-binding domain"/>
    <property type="match status" value="1"/>
</dbReference>
<keyword evidence="6" id="KW-1185">Reference proteome</keyword>
<evidence type="ECO:0000256" key="1">
    <source>
        <dbReference type="ARBA" id="ARBA00023015"/>
    </source>
</evidence>
<dbReference type="InterPro" id="IPR036390">
    <property type="entry name" value="WH_DNA-bd_sf"/>
</dbReference>
<accession>X7E931</accession>
<proteinExistence type="predicted"/>